<reference evidence="3 4" key="1">
    <citation type="submission" date="2016-10" db="EMBL/GenBank/DDBJ databases">
        <authorList>
            <person name="de Groot N.N."/>
        </authorList>
    </citation>
    <scope>NUCLEOTIDE SEQUENCE [LARGE SCALE GENOMIC DNA]</scope>
    <source>
        <strain evidence="3 4">CGMCC 1.5382</strain>
    </source>
</reference>
<dbReference type="AlphaFoldDB" id="A0A1G9FIV5"/>
<keyword evidence="2" id="KW-0732">Signal</keyword>
<protein>
    <submittedName>
        <fullName evidence="3">Uncharacterized protein</fullName>
    </submittedName>
</protein>
<feature type="region of interest" description="Disordered" evidence="1">
    <location>
        <begin position="155"/>
        <end position="175"/>
    </location>
</feature>
<keyword evidence="4" id="KW-1185">Reference proteome</keyword>
<organism evidence="3 4">
    <name type="scientific">Cryobacterium psychrotolerans</name>
    <dbReference type="NCBI Taxonomy" id="386301"/>
    <lineage>
        <taxon>Bacteria</taxon>
        <taxon>Bacillati</taxon>
        <taxon>Actinomycetota</taxon>
        <taxon>Actinomycetes</taxon>
        <taxon>Micrococcales</taxon>
        <taxon>Microbacteriaceae</taxon>
        <taxon>Cryobacterium</taxon>
    </lineage>
</organism>
<proteinExistence type="predicted"/>
<dbReference type="PANTHER" id="PTHR36302">
    <property type="entry name" value="BLR7088 PROTEIN"/>
    <property type="match status" value="1"/>
</dbReference>
<dbReference type="SUPFAM" id="SSF110087">
    <property type="entry name" value="DR1885-like metal-binding protein"/>
    <property type="match status" value="1"/>
</dbReference>
<dbReference type="InterPro" id="IPR058248">
    <property type="entry name" value="Lxx211020-like"/>
</dbReference>
<dbReference type="Proteomes" id="UP000198701">
    <property type="component" value="Unassembled WGS sequence"/>
</dbReference>
<feature type="chain" id="PRO_5041163977" evidence="2">
    <location>
        <begin position="25"/>
        <end position="175"/>
    </location>
</feature>
<evidence type="ECO:0000313" key="3">
    <source>
        <dbReference type="EMBL" id="SDK88314.1"/>
    </source>
</evidence>
<dbReference type="Pfam" id="PF04314">
    <property type="entry name" value="PCuAC"/>
    <property type="match status" value="1"/>
</dbReference>
<sequence length="175" mass="17585">MKITPATRFAVVAAAVVLTLTSCAGTAAPAAPATTATKQADSLAIDGAWMKAADGGMSAAFGVLENTGDEDVTIVSAATPASATVELHETVANDSGETVMQETDGGYVVPAGDSFELAPGANHIMLMGLANPVKAGDEVTFTLTLSDGSTFEFDAPAKDFSGGNESYEGDTDMGN</sequence>
<name>A0A1G9FIV5_9MICO</name>
<evidence type="ECO:0000256" key="2">
    <source>
        <dbReference type="SAM" id="SignalP"/>
    </source>
</evidence>
<dbReference type="EMBL" id="FNFU01000016">
    <property type="protein sequence ID" value="SDK88314.1"/>
    <property type="molecule type" value="Genomic_DNA"/>
</dbReference>
<dbReference type="PROSITE" id="PS51257">
    <property type="entry name" value="PROKAR_LIPOPROTEIN"/>
    <property type="match status" value="1"/>
</dbReference>
<dbReference type="InterPro" id="IPR036182">
    <property type="entry name" value="PCuAC_sf"/>
</dbReference>
<evidence type="ECO:0000256" key="1">
    <source>
        <dbReference type="SAM" id="MobiDB-lite"/>
    </source>
</evidence>
<dbReference type="RefSeq" id="WP_092324349.1">
    <property type="nucleotide sequence ID" value="NZ_FNFU01000016.1"/>
</dbReference>
<dbReference type="OrthoDB" id="9796962at2"/>
<accession>A0A1G9FIV5</accession>
<dbReference type="InterPro" id="IPR007410">
    <property type="entry name" value="LpqE-like"/>
</dbReference>
<feature type="signal peptide" evidence="2">
    <location>
        <begin position="1"/>
        <end position="24"/>
    </location>
</feature>
<dbReference type="PANTHER" id="PTHR36302:SF1">
    <property type="entry name" value="COPPER CHAPERONE PCU(A)C"/>
    <property type="match status" value="1"/>
</dbReference>
<gene>
    <name evidence="3" type="ORF">SAMN05216282_11644</name>
</gene>
<evidence type="ECO:0000313" key="4">
    <source>
        <dbReference type="Proteomes" id="UP000198701"/>
    </source>
</evidence>
<dbReference type="STRING" id="386301.SAMN05216282_11644"/>
<dbReference type="Gene3D" id="2.60.40.1890">
    <property type="entry name" value="PCu(A)C copper chaperone"/>
    <property type="match status" value="1"/>
</dbReference>